<comment type="caution">
    <text evidence="2">The sequence shown here is derived from an EMBL/GenBank/DDBJ whole genome shotgun (WGS) entry which is preliminary data.</text>
</comment>
<evidence type="ECO:0000313" key="3">
    <source>
        <dbReference type="Proteomes" id="UP000271974"/>
    </source>
</evidence>
<sequence>MSQPSGSASYQSCSQTSLPMEDRRGTGGGGGGAGESTGACQHQDAGSSWTEAKASRSHPHIIVGSDAAGNEAEEAVVQEITSKLALLNASAAASSDSQPNTLSLEDSLRTDATGSQVSTAVNRGSLSATGKERAKPKPRRMLPGLSRSSPSLPDEPGARYPDLDPADISISMSMASGEGAC</sequence>
<reference evidence="2 3" key="1">
    <citation type="submission" date="2019-01" db="EMBL/GenBank/DDBJ databases">
        <title>A draft genome assembly of the solar-powered sea slug Elysia chlorotica.</title>
        <authorList>
            <person name="Cai H."/>
            <person name="Li Q."/>
            <person name="Fang X."/>
            <person name="Li J."/>
            <person name="Curtis N.E."/>
            <person name="Altenburger A."/>
            <person name="Shibata T."/>
            <person name="Feng M."/>
            <person name="Maeda T."/>
            <person name="Schwartz J.A."/>
            <person name="Shigenobu S."/>
            <person name="Lundholm N."/>
            <person name="Nishiyama T."/>
            <person name="Yang H."/>
            <person name="Hasebe M."/>
            <person name="Li S."/>
            <person name="Pierce S.K."/>
            <person name="Wang J."/>
        </authorList>
    </citation>
    <scope>NUCLEOTIDE SEQUENCE [LARGE SCALE GENOMIC DNA]</scope>
    <source>
        <strain evidence="2">EC2010</strain>
        <tissue evidence="2">Whole organism of an adult</tissue>
    </source>
</reference>
<feature type="region of interest" description="Disordered" evidence="1">
    <location>
        <begin position="90"/>
        <end position="166"/>
    </location>
</feature>
<feature type="region of interest" description="Disordered" evidence="1">
    <location>
        <begin position="1"/>
        <end position="74"/>
    </location>
</feature>
<keyword evidence="3" id="KW-1185">Reference proteome</keyword>
<organism evidence="2 3">
    <name type="scientific">Elysia chlorotica</name>
    <name type="common">Eastern emerald elysia</name>
    <name type="synonym">Sea slug</name>
    <dbReference type="NCBI Taxonomy" id="188477"/>
    <lineage>
        <taxon>Eukaryota</taxon>
        <taxon>Metazoa</taxon>
        <taxon>Spiralia</taxon>
        <taxon>Lophotrochozoa</taxon>
        <taxon>Mollusca</taxon>
        <taxon>Gastropoda</taxon>
        <taxon>Heterobranchia</taxon>
        <taxon>Euthyneura</taxon>
        <taxon>Panpulmonata</taxon>
        <taxon>Sacoglossa</taxon>
        <taxon>Placobranchoidea</taxon>
        <taxon>Plakobranchidae</taxon>
        <taxon>Elysia</taxon>
    </lineage>
</organism>
<evidence type="ECO:0000313" key="2">
    <source>
        <dbReference type="EMBL" id="RUS79065.1"/>
    </source>
</evidence>
<feature type="compositionally biased region" description="Polar residues" evidence="1">
    <location>
        <begin position="98"/>
        <end position="128"/>
    </location>
</feature>
<feature type="compositionally biased region" description="Gly residues" evidence="1">
    <location>
        <begin position="26"/>
        <end position="35"/>
    </location>
</feature>
<name>A0A433TBU0_ELYCH</name>
<dbReference type="EMBL" id="RQTK01000473">
    <property type="protein sequence ID" value="RUS79065.1"/>
    <property type="molecule type" value="Genomic_DNA"/>
</dbReference>
<dbReference type="Proteomes" id="UP000271974">
    <property type="component" value="Unassembled WGS sequence"/>
</dbReference>
<feature type="compositionally biased region" description="Low complexity" evidence="1">
    <location>
        <begin position="141"/>
        <end position="152"/>
    </location>
</feature>
<feature type="compositionally biased region" description="Polar residues" evidence="1">
    <location>
        <begin position="1"/>
        <end position="18"/>
    </location>
</feature>
<dbReference type="AlphaFoldDB" id="A0A433TBU0"/>
<gene>
    <name evidence="2" type="ORF">EGW08_013170</name>
</gene>
<protein>
    <submittedName>
        <fullName evidence="2">Uncharacterized protein</fullName>
    </submittedName>
</protein>
<evidence type="ECO:0000256" key="1">
    <source>
        <dbReference type="SAM" id="MobiDB-lite"/>
    </source>
</evidence>
<accession>A0A433TBU0</accession>
<proteinExistence type="predicted"/>